<dbReference type="EMBL" id="REFZ01000007">
    <property type="protein sequence ID" value="RQH00011.1"/>
    <property type="molecule type" value="Genomic_DNA"/>
</dbReference>
<dbReference type="Gene3D" id="3.40.50.300">
    <property type="entry name" value="P-loop containing nucleotide triphosphate hydrolases"/>
    <property type="match status" value="1"/>
</dbReference>
<evidence type="ECO:0000256" key="2">
    <source>
        <dbReference type="ARBA" id="ARBA00022840"/>
    </source>
</evidence>
<keyword evidence="4" id="KW-1185">Reference proteome</keyword>
<dbReference type="InterPro" id="IPR044304">
    <property type="entry name" value="NUBPL-like"/>
</dbReference>
<dbReference type="GO" id="GO:0005524">
    <property type="term" value="F:ATP binding"/>
    <property type="evidence" value="ECO:0007669"/>
    <property type="project" value="UniProtKB-KW"/>
</dbReference>
<dbReference type="PANTHER" id="PTHR42961:SF2">
    <property type="entry name" value="IRON-SULFUR PROTEIN NUBPL"/>
    <property type="match status" value="1"/>
</dbReference>
<organism evidence="3 4">
    <name type="scientific">Natrarchaeobius chitinivorans</name>
    <dbReference type="NCBI Taxonomy" id="1679083"/>
    <lineage>
        <taxon>Archaea</taxon>
        <taxon>Methanobacteriati</taxon>
        <taxon>Methanobacteriota</taxon>
        <taxon>Stenosarchaea group</taxon>
        <taxon>Halobacteria</taxon>
        <taxon>Halobacteriales</taxon>
        <taxon>Natrialbaceae</taxon>
        <taxon>Natrarchaeobius</taxon>
    </lineage>
</organism>
<proteinExistence type="predicted"/>
<sequence>MTTTERADDVRRRVVDRIREVRIAGGDPIGEELLEDVSLEDGVVTFTVVFDRLDRPMAERLSEQLRGAALACDGVDHVRIEATNAGAPETGLPITGVDSLIAVASSKGGVGKTTITVSLARALDEAGLDVGVFDANVHSPDAPELLEAEGPVRQTPSGRPEPIDADGVQIVSLELIADDGPVAWRGAMVHDVVTDLLGNAAWDDRDVVLVDLPPGIGDAVYTVVQQAPLDGALLVSTPTAAAVRAAERTAALCSANDVPTIGVVSNAVGSDGPYGDGTEGGHEIDPETLETSVNEEALTSIDPIPFDPALREPLVRSFDDPDTDGAAAVASLAERVEAFLAERGGPDVPADAVDLRGLPPATGYQQALTEFGPDGSGSASILFRGDPDDLVEAVGDALERDGRSVTATVDDLGRKGWVIDLETDVAERSNPRSAA</sequence>
<evidence type="ECO:0000256" key="1">
    <source>
        <dbReference type="ARBA" id="ARBA00022741"/>
    </source>
</evidence>
<dbReference type="Pfam" id="PF10609">
    <property type="entry name" value="ParA"/>
    <property type="match status" value="1"/>
</dbReference>
<reference evidence="3 4" key="1">
    <citation type="submission" date="2018-10" db="EMBL/GenBank/DDBJ databases">
        <title>Natrarchaeobius chitinivorans gen. nov., sp. nov., and Natrarchaeobius haloalkaliphilus sp. nov., alkaliphilic, chitin-utilizing haloarchaea from hypersaline alkaline lakes.</title>
        <authorList>
            <person name="Sorokin D.Y."/>
            <person name="Elcheninov A.G."/>
            <person name="Kostrikina N.A."/>
            <person name="Bale N.J."/>
            <person name="Sinninghe Damste J.S."/>
            <person name="Khijniak T.V."/>
            <person name="Kublanov I.V."/>
            <person name="Toshchakov S.V."/>
        </authorList>
    </citation>
    <scope>NUCLEOTIDE SEQUENCE [LARGE SCALE GENOMIC DNA]</scope>
    <source>
        <strain evidence="3 4">AArcht7</strain>
    </source>
</reference>
<dbReference type="AlphaFoldDB" id="A0A3N6MQQ7"/>
<comment type="caution">
    <text evidence="3">The sequence shown here is derived from an EMBL/GenBank/DDBJ whole genome shotgun (WGS) entry which is preliminary data.</text>
</comment>
<evidence type="ECO:0000313" key="4">
    <source>
        <dbReference type="Proteomes" id="UP000281431"/>
    </source>
</evidence>
<gene>
    <name evidence="3" type="ORF">EA472_12385</name>
</gene>
<dbReference type="GO" id="GO:0016226">
    <property type="term" value="P:iron-sulfur cluster assembly"/>
    <property type="evidence" value="ECO:0007669"/>
    <property type="project" value="InterPro"/>
</dbReference>
<keyword evidence="1" id="KW-0547">Nucleotide-binding</keyword>
<protein>
    <submittedName>
        <fullName evidence="3">DUF59 domain-containing protein</fullName>
    </submittedName>
</protein>
<dbReference type="SUPFAM" id="SSF52540">
    <property type="entry name" value="P-loop containing nucleoside triphosphate hydrolases"/>
    <property type="match status" value="1"/>
</dbReference>
<dbReference type="OrthoDB" id="8297at2157"/>
<accession>A0A3N6MQQ7</accession>
<dbReference type="PANTHER" id="PTHR42961">
    <property type="entry name" value="IRON-SULFUR PROTEIN NUBPL"/>
    <property type="match status" value="1"/>
</dbReference>
<dbReference type="Proteomes" id="UP000281431">
    <property type="component" value="Unassembled WGS sequence"/>
</dbReference>
<evidence type="ECO:0000313" key="3">
    <source>
        <dbReference type="EMBL" id="RQH00011.1"/>
    </source>
</evidence>
<dbReference type="InterPro" id="IPR033756">
    <property type="entry name" value="YlxH/NBP35"/>
</dbReference>
<keyword evidence="2" id="KW-0067">ATP-binding</keyword>
<dbReference type="GO" id="GO:0051539">
    <property type="term" value="F:4 iron, 4 sulfur cluster binding"/>
    <property type="evidence" value="ECO:0007669"/>
    <property type="project" value="TreeGrafter"/>
</dbReference>
<dbReference type="InterPro" id="IPR027417">
    <property type="entry name" value="P-loop_NTPase"/>
</dbReference>
<name>A0A3N6MQQ7_NATCH</name>